<keyword evidence="6" id="KW-0489">Methyltransferase</keyword>
<dbReference type="SUPFAM" id="SSF53335">
    <property type="entry name" value="S-adenosyl-L-methionine-dependent methyltransferases"/>
    <property type="match status" value="1"/>
</dbReference>
<feature type="binding site" evidence="1">
    <location>
        <position position="36"/>
    </location>
    <ligand>
        <name>Zn(2+)</name>
        <dbReference type="ChEBI" id="CHEBI:29105"/>
    </ligand>
</feature>
<dbReference type="AlphaFoldDB" id="A0A7W8YAR9"/>
<keyword evidence="7" id="KW-1185">Reference proteome</keyword>
<keyword evidence="1" id="KW-0862">Zinc</keyword>
<dbReference type="InterPro" id="IPR016718">
    <property type="entry name" value="rRNA_m1G-MeTrfase_A_prd"/>
</dbReference>
<feature type="domain" description="23S rRNA (guanine(745)-N(1))-methyltransferase N-terminal" evidence="5">
    <location>
        <begin position="14"/>
        <end position="49"/>
    </location>
</feature>
<protein>
    <submittedName>
        <fullName evidence="6">23S rRNA (Guanine745-N1)-methyltransferase</fullName>
        <ecNumber evidence="6">2.1.1.187</ecNumber>
    </submittedName>
</protein>
<evidence type="ECO:0000256" key="1">
    <source>
        <dbReference type="PIRSR" id="PIRSR018249-1"/>
    </source>
</evidence>
<feature type="binding site" evidence="2">
    <location>
        <position position="198"/>
    </location>
    <ligand>
        <name>S-adenosyl-L-methionine</name>
        <dbReference type="ChEBI" id="CHEBI:59789"/>
    </ligand>
</feature>
<keyword evidence="1" id="KW-0479">Metal-binding</keyword>
<comment type="caution">
    <text evidence="6">The sequence shown here is derived from an EMBL/GenBank/DDBJ whole genome shotgun (WGS) entry which is preliminary data.</text>
</comment>
<keyword evidence="6" id="KW-0808">Transferase</keyword>
<dbReference type="EMBL" id="JACHBL010000001">
    <property type="protein sequence ID" value="MBB5597775.1"/>
    <property type="molecule type" value="Genomic_DNA"/>
</dbReference>
<dbReference type="EC" id="2.1.1.187" evidence="6"/>
<dbReference type="Pfam" id="PF21302">
    <property type="entry name" value="Zn_ribbon_RlmA"/>
    <property type="match status" value="1"/>
</dbReference>
<sequence>MTSLNVTNWSDCLVCPVCGDEMLLKGERTLHCVNGHEYDAARQGYFNLLTGRGTKFREDTPEMVAARLRFLEAGHYSPIADAIVAEVPREAQFVVDAGSGPGYYLNSVVSSLEDSGQSSQSSTQPRAVALDISRAAAKHAAKISNTLSLVTDLWSVLPLAANTVDVVLNVFAPHNIEEFRRVLKRGGRVIVVTPAPHHLQELRDAETGLLGMQSGKQEKLHHTFSEGFTLLHETNVDFSLSLDTQAIADLVGMGPAGHHTSASPDEESPTESAQATDGEPRTVSCGVVLSVFQKS</sequence>
<evidence type="ECO:0000313" key="6">
    <source>
        <dbReference type="EMBL" id="MBB5597775.1"/>
    </source>
</evidence>
<evidence type="ECO:0000313" key="7">
    <source>
        <dbReference type="Proteomes" id="UP000523863"/>
    </source>
</evidence>
<dbReference type="GO" id="GO:0052911">
    <property type="term" value="F:23S rRNA (guanine(745)-N(1))-methyltransferase activity"/>
    <property type="evidence" value="ECO:0007669"/>
    <property type="project" value="UniProtKB-EC"/>
</dbReference>
<feature type="binding site" evidence="2">
    <location>
        <position position="76"/>
    </location>
    <ligand>
        <name>S-adenosyl-L-methionine</name>
        <dbReference type="ChEBI" id="CHEBI:59789"/>
    </ligand>
</feature>
<dbReference type="Pfam" id="PF08241">
    <property type="entry name" value="Methyltransf_11"/>
    <property type="match status" value="1"/>
</dbReference>
<dbReference type="PIRSF" id="PIRSF018249">
    <property type="entry name" value="MyrA_prd"/>
    <property type="match status" value="1"/>
</dbReference>
<feature type="binding site" evidence="1">
    <location>
        <position position="15"/>
    </location>
    <ligand>
        <name>Zn(2+)</name>
        <dbReference type="ChEBI" id="CHEBI:29105"/>
    </ligand>
</feature>
<feature type="domain" description="Methyltransferase type 11" evidence="4">
    <location>
        <begin position="96"/>
        <end position="190"/>
    </location>
</feature>
<feature type="binding site" evidence="1">
    <location>
        <position position="18"/>
    </location>
    <ligand>
        <name>Zn(2+)</name>
        <dbReference type="ChEBI" id="CHEBI:29105"/>
    </ligand>
</feature>
<keyword evidence="2" id="KW-0949">S-adenosyl-L-methionine</keyword>
<gene>
    <name evidence="6" type="ORF">BKA12_000855</name>
</gene>
<dbReference type="Gene3D" id="3.40.50.150">
    <property type="entry name" value="Vaccinia Virus protein VP39"/>
    <property type="match status" value="1"/>
</dbReference>
<reference evidence="6 7" key="1">
    <citation type="submission" date="2020-08" db="EMBL/GenBank/DDBJ databases">
        <title>Sequencing the genomes of 1000 actinobacteria strains.</title>
        <authorList>
            <person name="Klenk H.-P."/>
        </authorList>
    </citation>
    <scope>NUCLEOTIDE SEQUENCE [LARGE SCALE GENOMIC DNA]</scope>
    <source>
        <strain evidence="6 7">DSM 23694</strain>
    </source>
</reference>
<dbReference type="InterPro" id="IPR029063">
    <property type="entry name" value="SAM-dependent_MTases_sf"/>
</dbReference>
<organism evidence="6 7">
    <name type="scientific">Neomicrococcus lactis</name>
    <dbReference type="NCBI Taxonomy" id="732241"/>
    <lineage>
        <taxon>Bacteria</taxon>
        <taxon>Bacillati</taxon>
        <taxon>Actinomycetota</taxon>
        <taxon>Actinomycetes</taxon>
        <taxon>Micrococcales</taxon>
        <taxon>Micrococcaceae</taxon>
        <taxon>Neomicrococcus</taxon>
    </lineage>
</organism>
<dbReference type="InterPro" id="IPR013216">
    <property type="entry name" value="Methyltransf_11"/>
</dbReference>
<proteinExistence type="predicted"/>
<dbReference type="CDD" id="cd02440">
    <property type="entry name" value="AdoMet_MTases"/>
    <property type="match status" value="1"/>
</dbReference>
<name>A0A7W8YAR9_9MICC</name>
<evidence type="ECO:0000259" key="5">
    <source>
        <dbReference type="Pfam" id="PF21302"/>
    </source>
</evidence>
<feature type="region of interest" description="Disordered" evidence="3">
    <location>
        <begin position="252"/>
        <end position="281"/>
    </location>
</feature>
<evidence type="ECO:0000256" key="3">
    <source>
        <dbReference type="SAM" id="MobiDB-lite"/>
    </source>
</evidence>
<accession>A0A7W8YAR9</accession>
<dbReference type="InterPro" id="IPR048647">
    <property type="entry name" value="RlmA_N"/>
</dbReference>
<evidence type="ECO:0000256" key="2">
    <source>
        <dbReference type="PIRSR" id="PIRSR018249-2"/>
    </source>
</evidence>
<dbReference type="RefSeq" id="WP_183640939.1">
    <property type="nucleotide sequence ID" value="NZ_JACHBL010000001.1"/>
</dbReference>
<evidence type="ECO:0000259" key="4">
    <source>
        <dbReference type="Pfam" id="PF08241"/>
    </source>
</evidence>
<feature type="binding site" evidence="1">
    <location>
        <position position="32"/>
    </location>
    <ligand>
        <name>Zn(2+)</name>
        <dbReference type="ChEBI" id="CHEBI:29105"/>
    </ligand>
</feature>
<dbReference type="Proteomes" id="UP000523863">
    <property type="component" value="Unassembled WGS sequence"/>
</dbReference>
<dbReference type="GO" id="GO:0046872">
    <property type="term" value="F:metal ion binding"/>
    <property type="evidence" value="ECO:0007669"/>
    <property type="project" value="UniProtKB-KW"/>
</dbReference>